<accession>A0AAV1D8P9</accession>
<name>A0AAV1D8P9_OLDCO</name>
<feature type="domain" description="DC1" evidence="3">
    <location>
        <begin position="131"/>
        <end position="178"/>
    </location>
</feature>
<feature type="domain" description="DC1" evidence="3">
    <location>
        <begin position="16"/>
        <end position="63"/>
    </location>
</feature>
<sequence length="382" mass="41253">MRETMNSQAETTLNHFSHPHPLQLTNNQNIYNSSATCSGCCLQVSGMIYSCRICNYFLHADCAKMPKQITHPFDKGHVLTLHSRPPYDQEGLDVYCDACGKPGQGFEYHCKICQIDLHILCAAMPLTFTNQSHPHQLNLIFSPTHLDKTFNCDVCNTLGSDHWLYRCHACDFDVHLHCRNVPVQQPVQQPNVPNQYAEHHQPGFAYTTKSTPPPPPPPQVHHHQPPQFSQNFYQTHHVQPGIPVVNHPNQGMADSHAAVMAYIARLEQELVAVQHRMNQQQLQALHQLQAFNAGGGRYGGFGGRTGGGAGGGFGGMSNLIQSLSGGFGQGIGGNIPGLDLFGNGGGSVGGFGGVDFGSLLGDGGGFGNLDFGSLLGGGFGFS</sequence>
<feature type="domain" description="DC1" evidence="3">
    <location>
        <begin position="77"/>
        <end position="122"/>
    </location>
</feature>
<dbReference type="EMBL" id="OX459121">
    <property type="protein sequence ID" value="CAI9103217.1"/>
    <property type="molecule type" value="Genomic_DNA"/>
</dbReference>
<dbReference type="CDD" id="cd00029">
    <property type="entry name" value="C1"/>
    <property type="match status" value="1"/>
</dbReference>
<evidence type="ECO:0000259" key="3">
    <source>
        <dbReference type="Pfam" id="PF03107"/>
    </source>
</evidence>
<proteinExistence type="predicted"/>
<protein>
    <submittedName>
        <fullName evidence="4">OLC1v1001665C1</fullName>
    </submittedName>
</protein>
<dbReference type="SUPFAM" id="SSF57889">
    <property type="entry name" value="Cysteine-rich domain"/>
    <property type="match status" value="1"/>
</dbReference>
<evidence type="ECO:0000313" key="5">
    <source>
        <dbReference type="Proteomes" id="UP001161247"/>
    </source>
</evidence>
<dbReference type="Pfam" id="PF03107">
    <property type="entry name" value="C1_2"/>
    <property type="match status" value="3"/>
</dbReference>
<dbReference type="InterPro" id="IPR046349">
    <property type="entry name" value="C1-like_sf"/>
</dbReference>
<dbReference type="Proteomes" id="UP001161247">
    <property type="component" value="Chromosome 4"/>
</dbReference>
<dbReference type="AlphaFoldDB" id="A0AAV1D8P9"/>
<reference evidence="4" key="1">
    <citation type="submission" date="2023-03" db="EMBL/GenBank/DDBJ databases">
        <authorList>
            <person name="Julca I."/>
        </authorList>
    </citation>
    <scope>NUCLEOTIDE SEQUENCE</scope>
</reference>
<keyword evidence="1" id="KW-0677">Repeat</keyword>
<gene>
    <name evidence="4" type="ORF">OLC1_LOCUS12429</name>
</gene>
<dbReference type="PANTHER" id="PTHR46288">
    <property type="entry name" value="PHORBOL-ESTER/DAG-TYPE DOMAIN-CONTAINING PROTEIN"/>
    <property type="match status" value="1"/>
</dbReference>
<organism evidence="4 5">
    <name type="scientific">Oldenlandia corymbosa var. corymbosa</name>
    <dbReference type="NCBI Taxonomy" id="529605"/>
    <lineage>
        <taxon>Eukaryota</taxon>
        <taxon>Viridiplantae</taxon>
        <taxon>Streptophyta</taxon>
        <taxon>Embryophyta</taxon>
        <taxon>Tracheophyta</taxon>
        <taxon>Spermatophyta</taxon>
        <taxon>Magnoliopsida</taxon>
        <taxon>eudicotyledons</taxon>
        <taxon>Gunneridae</taxon>
        <taxon>Pentapetalae</taxon>
        <taxon>asterids</taxon>
        <taxon>lamiids</taxon>
        <taxon>Gentianales</taxon>
        <taxon>Rubiaceae</taxon>
        <taxon>Rubioideae</taxon>
        <taxon>Spermacoceae</taxon>
        <taxon>Hedyotis-Oldenlandia complex</taxon>
        <taxon>Oldenlandia</taxon>
    </lineage>
</organism>
<feature type="region of interest" description="Disordered" evidence="2">
    <location>
        <begin position="203"/>
        <end position="226"/>
    </location>
</feature>
<keyword evidence="5" id="KW-1185">Reference proteome</keyword>
<evidence type="ECO:0000256" key="1">
    <source>
        <dbReference type="ARBA" id="ARBA00022737"/>
    </source>
</evidence>
<evidence type="ECO:0000313" key="4">
    <source>
        <dbReference type="EMBL" id="CAI9103217.1"/>
    </source>
</evidence>
<dbReference type="PANTHER" id="PTHR46288:SF80">
    <property type="entry name" value="CYSTEINE_HISTIDINE-RICH C1 DOMAIN FAMILY PROTEIN"/>
    <property type="match status" value="1"/>
</dbReference>
<evidence type="ECO:0000256" key="2">
    <source>
        <dbReference type="SAM" id="MobiDB-lite"/>
    </source>
</evidence>
<dbReference type="InterPro" id="IPR004146">
    <property type="entry name" value="DC1"/>
</dbReference>